<dbReference type="AlphaFoldDB" id="A0A8T1PWZ8"/>
<evidence type="ECO:0000313" key="1">
    <source>
        <dbReference type="EMBL" id="KAG6646728.1"/>
    </source>
</evidence>
<reference evidence="1" key="1">
    <citation type="submission" date="2020-12" db="EMBL/GenBank/DDBJ databases">
        <title>WGS assembly of Carya illinoinensis cv. Pawnee.</title>
        <authorList>
            <person name="Platts A."/>
            <person name="Shu S."/>
            <person name="Wright S."/>
            <person name="Barry K."/>
            <person name="Edger P."/>
            <person name="Pires J.C."/>
            <person name="Schmutz J."/>
        </authorList>
    </citation>
    <scope>NUCLEOTIDE SEQUENCE</scope>
    <source>
        <tissue evidence="1">Leaf</tissue>
    </source>
</reference>
<accession>A0A8T1PWZ8</accession>
<evidence type="ECO:0000313" key="2">
    <source>
        <dbReference type="Proteomes" id="UP000811609"/>
    </source>
</evidence>
<organism evidence="1 2">
    <name type="scientific">Carya illinoinensis</name>
    <name type="common">Pecan</name>
    <dbReference type="NCBI Taxonomy" id="32201"/>
    <lineage>
        <taxon>Eukaryota</taxon>
        <taxon>Viridiplantae</taxon>
        <taxon>Streptophyta</taxon>
        <taxon>Embryophyta</taxon>
        <taxon>Tracheophyta</taxon>
        <taxon>Spermatophyta</taxon>
        <taxon>Magnoliopsida</taxon>
        <taxon>eudicotyledons</taxon>
        <taxon>Gunneridae</taxon>
        <taxon>Pentapetalae</taxon>
        <taxon>rosids</taxon>
        <taxon>fabids</taxon>
        <taxon>Fagales</taxon>
        <taxon>Juglandaceae</taxon>
        <taxon>Carya</taxon>
    </lineage>
</organism>
<sequence>MLSSRSSFAFLTLASIFFASSLFAYRVVVLNDEVSTTRLDKMATLSSSSTLPGVDTVKSLLRSMRSLAQVSRKQNLFRLGRWTVMQTRTYALNMGFWVPHDPVVS</sequence>
<keyword evidence="2" id="KW-1185">Reference proteome</keyword>
<proteinExistence type="predicted"/>
<name>A0A8T1PWZ8_CARIL</name>
<protein>
    <submittedName>
        <fullName evidence="1">Uncharacterized protein</fullName>
    </submittedName>
</protein>
<gene>
    <name evidence="1" type="ORF">CIPAW_07G028000</name>
</gene>
<dbReference type="Proteomes" id="UP000811609">
    <property type="component" value="Chromosome 7"/>
</dbReference>
<comment type="caution">
    <text evidence="1">The sequence shown here is derived from an EMBL/GenBank/DDBJ whole genome shotgun (WGS) entry which is preliminary data.</text>
</comment>
<dbReference type="EMBL" id="CM031815">
    <property type="protein sequence ID" value="KAG6646728.1"/>
    <property type="molecule type" value="Genomic_DNA"/>
</dbReference>